<dbReference type="InterPro" id="IPR027417">
    <property type="entry name" value="P-loop_NTPase"/>
</dbReference>
<comment type="cofactor">
    <cofactor evidence="7">
        <name>Mg(2+)</name>
        <dbReference type="ChEBI" id="CHEBI:18420"/>
    </cofactor>
    <text evidence="7">Binds 1 Mg(2+) ion per subunit.</text>
</comment>
<dbReference type="InterPro" id="IPR031322">
    <property type="entry name" value="Shikimate/glucono_kinase"/>
</dbReference>
<dbReference type="GO" id="GO:0004765">
    <property type="term" value="F:shikimate kinase activity"/>
    <property type="evidence" value="ECO:0007669"/>
    <property type="project" value="UniProtKB-UniRule"/>
</dbReference>
<keyword evidence="7" id="KW-0460">Magnesium</keyword>
<dbReference type="PRINTS" id="PR01100">
    <property type="entry name" value="SHIKIMTKNASE"/>
</dbReference>
<dbReference type="GO" id="GO:0005829">
    <property type="term" value="C:cytosol"/>
    <property type="evidence" value="ECO:0007669"/>
    <property type="project" value="TreeGrafter"/>
</dbReference>
<feature type="binding site" evidence="7">
    <location>
        <position position="14"/>
    </location>
    <ligand>
        <name>Mg(2+)</name>
        <dbReference type="ChEBI" id="CHEBI:18420"/>
    </ligand>
</feature>
<dbReference type="Gene3D" id="3.40.50.300">
    <property type="entry name" value="P-loop containing nucleotide triphosphate hydrolases"/>
    <property type="match status" value="1"/>
</dbReference>
<comment type="subunit">
    <text evidence="7">Monomer.</text>
</comment>
<dbReference type="Proteomes" id="UP000824161">
    <property type="component" value="Unassembled WGS sequence"/>
</dbReference>
<dbReference type="EMBL" id="DVLY01000172">
    <property type="protein sequence ID" value="HIT98540.1"/>
    <property type="molecule type" value="Genomic_DNA"/>
</dbReference>
<evidence type="ECO:0000313" key="9">
    <source>
        <dbReference type="Proteomes" id="UP000824161"/>
    </source>
</evidence>
<dbReference type="PANTHER" id="PTHR21087:SF16">
    <property type="entry name" value="SHIKIMATE KINASE 1, CHLOROPLASTIC"/>
    <property type="match status" value="1"/>
</dbReference>
<feature type="binding site" evidence="7">
    <location>
        <position position="118"/>
    </location>
    <ligand>
        <name>ATP</name>
        <dbReference type="ChEBI" id="CHEBI:30616"/>
    </ligand>
</feature>
<dbReference type="EC" id="2.7.1.71" evidence="7"/>
<dbReference type="GO" id="GO:0005524">
    <property type="term" value="F:ATP binding"/>
    <property type="evidence" value="ECO:0007669"/>
    <property type="project" value="UniProtKB-UniRule"/>
</dbReference>
<keyword evidence="6 7" id="KW-0057">Aromatic amino acid biosynthesis</keyword>
<feature type="binding site" evidence="7">
    <location>
        <position position="32"/>
    </location>
    <ligand>
        <name>substrate</name>
    </ligand>
</feature>
<dbReference type="Pfam" id="PF01202">
    <property type="entry name" value="SKI"/>
    <property type="match status" value="1"/>
</dbReference>
<comment type="caution">
    <text evidence="7">Lacks conserved residue(s) required for the propagation of feature annotation.</text>
</comment>
<dbReference type="GO" id="GO:0000287">
    <property type="term" value="F:magnesium ion binding"/>
    <property type="evidence" value="ECO:0007669"/>
    <property type="project" value="UniProtKB-UniRule"/>
</dbReference>
<dbReference type="GO" id="GO:0008652">
    <property type="term" value="P:amino acid biosynthetic process"/>
    <property type="evidence" value="ECO:0007669"/>
    <property type="project" value="UniProtKB-KW"/>
</dbReference>
<dbReference type="SUPFAM" id="SSF52540">
    <property type="entry name" value="P-loop containing nucleoside triphosphate hydrolases"/>
    <property type="match status" value="1"/>
</dbReference>
<keyword evidence="5 7" id="KW-0067">ATP-binding</keyword>
<comment type="subcellular location">
    <subcellularLocation>
        <location evidence="7">Cytoplasm</location>
    </subcellularLocation>
</comment>
<evidence type="ECO:0000256" key="1">
    <source>
        <dbReference type="ARBA" id="ARBA00022605"/>
    </source>
</evidence>
<evidence type="ECO:0000256" key="5">
    <source>
        <dbReference type="ARBA" id="ARBA00022840"/>
    </source>
</evidence>
<evidence type="ECO:0000256" key="6">
    <source>
        <dbReference type="ARBA" id="ARBA00023141"/>
    </source>
</evidence>
<dbReference type="AlphaFoldDB" id="A0A9D1KUY5"/>
<dbReference type="HAMAP" id="MF_00109">
    <property type="entry name" value="Shikimate_kinase"/>
    <property type="match status" value="1"/>
</dbReference>
<organism evidence="8 9">
    <name type="scientific">Candidatus Merdimorpha stercoravium</name>
    <dbReference type="NCBI Taxonomy" id="2840863"/>
    <lineage>
        <taxon>Bacteria</taxon>
        <taxon>Pseudomonadati</taxon>
        <taxon>Bacteroidota</taxon>
        <taxon>Flavobacteriia</taxon>
        <taxon>Flavobacteriales</taxon>
        <taxon>Candidatus Merdimorpha</taxon>
    </lineage>
</organism>
<keyword evidence="3 7" id="KW-0547">Nucleotide-binding</keyword>
<comment type="similarity">
    <text evidence="7">Belongs to the shikimate kinase family.</text>
</comment>
<keyword evidence="4 7" id="KW-0418">Kinase</keyword>
<comment type="function">
    <text evidence="7">Catalyzes the specific phosphorylation of the 3-hydroxyl group of shikimic acid using ATP as a cosubstrate.</text>
</comment>
<keyword evidence="7" id="KW-0963">Cytoplasm</keyword>
<proteinExistence type="inferred from homology"/>
<dbReference type="CDD" id="cd00464">
    <property type="entry name" value="SK"/>
    <property type="match status" value="1"/>
</dbReference>
<reference evidence="8" key="2">
    <citation type="journal article" date="2021" name="PeerJ">
        <title>Extensive microbial diversity within the chicken gut microbiome revealed by metagenomics and culture.</title>
        <authorList>
            <person name="Gilroy R."/>
            <person name="Ravi A."/>
            <person name="Getino M."/>
            <person name="Pursley I."/>
            <person name="Horton D.L."/>
            <person name="Alikhan N.F."/>
            <person name="Baker D."/>
            <person name="Gharbi K."/>
            <person name="Hall N."/>
            <person name="Watson M."/>
            <person name="Adriaenssens E.M."/>
            <person name="Foster-Nyarko E."/>
            <person name="Jarju S."/>
            <person name="Secka A."/>
            <person name="Antonio M."/>
            <person name="Oren A."/>
            <person name="Chaudhuri R.R."/>
            <person name="La Ragione R."/>
            <person name="Hildebrand F."/>
            <person name="Pallen M.J."/>
        </authorList>
    </citation>
    <scope>NUCLEOTIDE SEQUENCE</scope>
    <source>
        <strain evidence="8">1383</strain>
    </source>
</reference>
<feature type="binding site" evidence="7">
    <location>
        <begin position="10"/>
        <end position="15"/>
    </location>
    <ligand>
        <name>ATP</name>
        <dbReference type="ChEBI" id="CHEBI:30616"/>
    </ligand>
</feature>
<keyword evidence="1 7" id="KW-0028">Amino-acid biosynthesis</keyword>
<feature type="binding site" evidence="7">
    <location>
        <position position="79"/>
    </location>
    <ligand>
        <name>substrate</name>
    </ligand>
</feature>
<comment type="pathway">
    <text evidence="7">Metabolic intermediate biosynthesis; chorismate biosynthesis; chorismate from D-erythrose 4-phosphate and phosphoenolpyruvate: step 5/7.</text>
</comment>
<reference evidence="8" key="1">
    <citation type="submission" date="2020-10" db="EMBL/GenBank/DDBJ databases">
        <authorList>
            <person name="Gilroy R."/>
        </authorList>
    </citation>
    <scope>NUCLEOTIDE SEQUENCE</scope>
    <source>
        <strain evidence="8">1383</strain>
    </source>
</reference>
<comment type="catalytic activity">
    <reaction evidence="7">
        <text>shikimate + ATP = 3-phosphoshikimate + ADP + H(+)</text>
        <dbReference type="Rhea" id="RHEA:13121"/>
        <dbReference type="ChEBI" id="CHEBI:15378"/>
        <dbReference type="ChEBI" id="CHEBI:30616"/>
        <dbReference type="ChEBI" id="CHEBI:36208"/>
        <dbReference type="ChEBI" id="CHEBI:145989"/>
        <dbReference type="ChEBI" id="CHEBI:456216"/>
        <dbReference type="EC" id="2.7.1.71"/>
    </reaction>
</comment>
<sequence>MKIVLLGYMGSGKTAMGRMLARQANLAFVDLDHYIEQIEELSIPEIFHRYGEGGFRQIESFHLRQVMEHQDHFVLSLGGGTPCFNDNMDYLHGACTSIYLSASPIALAERLACSTTKRPLLKGKTGNELLEYVRQSLSQREPFYKQADYELSVETLSVEESGVALVELLKKNHIL</sequence>
<feature type="binding site" evidence="7">
    <location>
        <position position="140"/>
    </location>
    <ligand>
        <name>substrate</name>
    </ligand>
</feature>
<evidence type="ECO:0000313" key="8">
    <source>
        <dbReference type="EMBL" id="HIT98540.1"/>
    </source>
</evidence>
<evidence type="ECO:0000256" key="4">
    <source>
        <dbReference type="ARBA" id="ARBA00022777"/>
    </source>
</evidence>
<dbReference type="GO" id="GO:0009423">
    <property type="term" value="P:chorismate biosynthetic process"/>
    <property type="evidence" value="ECO:0007669"/>
    <property type="project" value="UniProtKB-UniRule"/>
</dbReference>
<accession>A0A9D1KUY5</accession>
<evidence type="ECO:0000256" key="3">
    <source>
        <dbReference type="ARBA" id="ARBA00022741"/>
    </source>
</evidence>
<keyword evidence="2 7" id="KW-0808">Transferase</keyword>
<gene>
    <name evidence="7" type="primary">aroK</name>
    <name evidence="8" type="ORF">IAC44_06870</name>
</gene>
<evidence type="ECO:0000256" key="7">
    <source>
        <dbReference type="HAMAP-Rule" id="MF_00109"/>
    </source>
</evidence>
<evidence type="ECO:0000256" key="2">
    <source>
        <dbReference type="ARBA" id="ARBA00022679"/>
    </source>
</evidence>
<feature type="binding site" evidence="7">
    <location>
        <position position="56"/>
    </location>
    <ligand>
        <name>substrate</name>
    </ligand>
</feature>
<dbReference type="PANTHER" id="PTHR21087">
    <property type="entry name" value="SHIKIMATE KINASE"/>
    <property type="match status" value="1"/>
</dbReference>
<dbReference type="InterPro" id="IPR000623">
    <property type="entry name" value="Shikimate_kinase/TSH1"/>
</dbReference>
<name>A0A9D1KUY5_9FLAO</name>
<dbReference type="GO" id="GO:0009073">
    <property type="term" value="P:aromatic amino acid family biosynthetic process"/>
    <property type="evidence" value="ECO:0007669"/>
    <property type="project" value="UniProtKB-KW"/>
</dbReference>
<protein>
    <recommendedName>
        <fullName evidence="7">Shikimate kinase</fullName>
        <shortName evidence="7">SK</shortName>
        <ecNumber evidence="7">2.7.1.71</ecNumber>
    </recommendedName>
</protein>
<keyword evidence="7" id="KW-0479">Metal-binding</keyword>
<comment type="caution">
    <text evidence="8">The sequence shown here is derived from an EMBL/GenBank/DDBJ whole genome shotgun (WGS) entry which is preliminary data.</text>
</comment>